<evidence type="ECO:0000256" key="6">
    <source>
        <dbReference type="SAM" id="MobiDB-lite"/>
    </source>
</evidence>
<dbReference type="InterPro" id="IPR000663">
    <property type="entry name" value="Natr_peptide"/>
</dbReference>
<dbReference type="InterPro" id="IPR030480">
    <property type="entry name" value="Natr_peptide_CS"/>
</dbReference>
<keyword evidence="2" id="KW-0964">Secreted</keyword>
<comment type="similarity">
    <text evidence="5">Belongs to the natriuretic peptide family.</text>
</comment>
<dbReference type="GO" id="GO:0005179">
    <property type="term" value="F:hormone activity"/>
    <property type="evidence" value="ECO:0007669"/>
    <property type="project" value="InterPro"/>
</dbReference>
<keyword evidence="4 5" id="KW-0838">Vasoactive</keyword>
<evidence type="ECO:0000256" key="1">
    <source>
        <dbReference type="ARBA" id="ARBA00004613"/>
    </source>
</evidence>
<proteinExistence type="evidence at transcript level"/>
<dbReference type="Pfam" id="PF00212">
    <property type="entry name" value="ANP"/>
    <property type="match status" value="1"/>
</dbReference>
<feature type="compositionally biased region" description="Low complexity" evidence="6">
    <location>
        <begin position="71"/>
        <end position="80"/>
    </location>
</feature>
<protein>
    <submittedName>
        <fullName evidence="8">C-type natriuretic peptide</fullName>
    </submittedName>
</protein>
<feature type="signal peptide" evidence="7">
    <location>
        <begin position="1"/>
        <end position="25"/>
    </location>
</feature>
<feature type="region of interest" description="Disordered" evidence="6">
    <location>
        <begin position="38"/>
        <end position="87"/>
    </location>
</feature>
<keyword evidence="3 7" id="KW-0732">Signal</keyword>
<sequence>MRRQVLVMVVMVVVMVVMSGKSVTAKPVASYELLDDTNSEPWEGGSLLPSLPSQGEGDSHPLSAEGGPWERGSGPQRSSRGIGGGSQVSGEVWQRLFNDFVSNQRRFRGRTKKGKGCFGVKLDRIGSMSGLGC</sequence>
<dbReference type="GO" id="GO:0005576">
    <property type="term" value="C:extracellular region"/>
    <property type="evidence" value="ECO:0007669"/>
    <property type="project" value="UniProtKB-SubCell"/>
</dbReference>
<dbReference type="InterPro" id="IPR002406">
    <property type="entry name" value="C_natriurtcpep"/>
</dbReference>
<organism evidence="8">
    <name type="scientific">Geotria australis</name>
    <dbReference type="NCBI Taxonomy" id="71168"/>
    <lineage>
        <taxon>Eukaryota</taxon>
        <taxon>Metazoa</taxon>
        <taxon>Chordata</taxon>
        <taxon>Craniata</taxon>
        <taxon>Vertebrata</taxon>
        <taxon>Cyclostomata</taxon>
        <taxon>Hyperoartia</taxon>
        <taxon>Petromyzontiformes</taxon>
        <taxon>Geotriidae</taxon>
        <taxon>Geotria</taxon>
    </lineage>
</organism>
<gene>
    <name evidence="8" type="primary">CNP</name>
</gene>
<dbReference type="EMBL" id="AB205158">
    <property type="protein sequence ID" value="BAE20178.1"/>
    <property type="molecule type" value="mRNA"/>
</dbReference>
<name>Q402A1_9VERT</name>
<dbReference type="GO" id="GO:0007168">
    <property type="term" value="P:receptor guanylyl cyclase signaling pathway"/>
    <property type="evidence" value="ECO:0007669"/>
    <property type="project" value="TreeGrafter"/>
</dbReference>
<dbReference type="SMART" id="SM00183">
    <property type="entry name" value="NAT_PEP"/>
    <property type="match status" value="1"/>
</dbReference>
<dbReference type="GO" id="GO:0006182">
    <property type="term" value="P:cGMP biosynthetic process"/>
    <property type="evidence" value="ECO:0007669"/>
    <property type="project" value="TreeGrafter"/>
</dbReference>
<evidence type="ECO:0000256" key="7">
    <source>
        <dbReference type="SAM" id="SignalP"/>
    </source>
</evidence>
<evidence type="ECO:0000256" key="4">
    <source>
        <dbReference type="ARBA" id="ARBA00022858"/>
    </source>
</evidence>
<evidence type="ECO:0000256" key="5">
    <source>
        <dbReference type="RuleBase" id="RU003686"/>
    </source>
</evidence>
<comment type="subcellular location">
    <subcellularLocation>
        <location evidence="1 5">Secreted</location>
    </subcellularLocation>
</comment>
<dbReference type="AlphaFoldDB" id="Q402A1"/>
<reference evidence="8" key="1">
    <citation type="journal article" date="2006" name="Gen. Comp. Endocrinol.">
        <title>Identification of a natriuretic peptide (NP) in cyclostomes (lamprey and hagfish): CNP-4 is the ancestral gene of the NP family.</title>
        <authorList>
            <person name="Kawakoshi A."/>
            <person name="Hyodo S."/>
            <person name="Takei Y."/>
        </authorList>
    </citation>
    <scope>NUCLEOTIDE SEQUENCE</scope>
</reference>
<dbReference type="PANTHER" id="PTHR12167:SF2">
    <property type="entry name" value="C-TYPE NATRIURETIC PEPTIDE"/>
    <property type="match status" value="1"/>
</dbReference>
<evidence type="ECO:0000256" key="3">
    <source>
        <dbReference type="ARBA" id="ARBA00022729"/>
    </source>
</evidence>
<evidence type="ECO:0000313" key="8">
    <source>
        <dbReference type="EMBL" id="BAE20178.1"/>
    </source>
</evidence>
<accession>Q402A1</accession>
<dbReference type="GO" id="GO:0097746">
    <property type="term" value="P:blood vessel diameter maintenance"/>
    <property type="evidence" value="ECO:0007669"/>
    <property type="project" value="UniProtKB-KW"/>
</dbReference>
<feature type="chain" id="PRO_5004231494" evidence="7">
    <location>
        <begin position="26"/>
        <end position="133"/>
    </location>
</feature>
<dbReference type="PRINTS" id="PR00710">
    <property type="entry name" value="NATPEPTIDES"/>
</dbReference>
<dbReference type="PRINTS" id="PR00713">
    <property type="entry name" value="CNATPEPTIDE"/>
</dbReference>
<dbReference type="PROSITE" id="PS00263">
    <property type="entry name" value="NATRIURETIC_PEPTIDE"/>
    <property type="match status" value="1"/>
</dbReference>
<dbReference type="PANTHER" id="PTHR12167">
    <property type="entry name" value="C-TYPE NATRIURETIC PEPTIDE"/>
    <property type="match status" value="1"/>
</dbReference>
<evidence type="ECO:0000256" key="2">
    <source>
        <dbReference type="ARBA" id="ARBA00022525"/>
    </source>
</evidence>